<dbReference type="Proteomes" id="UP001597181">
    <property type="component" value="Unassembled WGS sequence"/>
</dbReference>
<protein>
    <submittedName>
        <fullName evidence="1">Uncharacterized protein</fullName>
    </submittedName>
</protein>
<evidence type="ECO:0000313" key="1">
    <source>
        <dbReference type="EMBL" id="MFD1202047.1"/>
    </source>
</evidence>
<sequence length="100" mass="10114">MSENLQLNDAVLESAARGFASAAEVMRSGAAKRPPTPATLSALRAELDLYLRGLAVSRAALSDAAHSATLALADILAQSAELDAEIAAALPAGFVLGEAP</sequence>
<name>A0ABW3TRJ7_9MICO</name>
<organism evidence="1 2">
    <name type="scientific">Leucobacter albus</name>
    <dbReference type="NCBI Taxonomy" id="272210"/>
    <lineage>
        <taxon>Bacteria</taxon>
        <taxon>Bacillati</taxon>
        <taxon>Actinomycetota</taxon>
        <taxon>Actinomycetes</taxon>
        <taxon>Micrococcales</taxon>
        <taxon>Microbacteriaceae</taxon>
        <taxon>Leucobacter</taxon>
    </lineage>
</organism>
<dbReference type="EMBL" id="JBHTLY010000003">
    <property type="protein sequence ID" value="MFD1202047.1"/>
    <property type="molecule type" value="Genomic_DNA"/>
</dbReference>
<dbReference type="RefSeq" id="WP_343961733.1">
    <property type="nucleotide sequence ID" value="NZ_BAAAKZ010000013.1"/>
</dbReference>
<comment type="caution">
    <text evidence="1">The sequence shown here is derived from an EMBL/GenBank/DDBJ whole genome shotgun (WGS) entry which is preliminary data.</text>
</comment>
<accession>A0ABW3TRJ7</accession>
<keyword evidence="2" id="KW-1185">Reference proteome</keyword>
<evidence type="ECO:0000313" key="2">
    <source>
        <dbReference type="Proteomes" id="UP001597181"/>
    </source>
</evidence>
<reference evidence="2" key="1">
    <citation type="journal article" date="2019" name="Int. J. Syst. Evol. Microbiol.">
        <title>The Global Catalogue of Microorganisms (GCM) 10K type strain sequencing project: providing services to taxonomists for standard genome sequencing and annotation.</title>
        <authorList>
            <consortium name="The Broad Institute Genomics Platform"/>
            <consortium name="The Broad Institute Genome Sequencing Center for Infectious Disease"/>
            <person name="Wu L."/>
            <person name="Ma J."/>
        </authorList>
    </citation>
    <scope>NUCLEOTIDE SEQUENCE [LARGE SCALE GENOMIC DNA]</scope>
    <source>
        <strain evidence="2">CCUG 50213</strain>
    </source>
</reference>
<proteinExistence type="predicted"/>
<gene>
    <name evidence="1" type="ORF">ACFQ3U_09095</name>
</gene>